<gene>
    <name evidence="1" type="ORF">A2633_00775</name>
</gene>
<dbReference type="Proteomes" id="UP000177152">
    <property type="component" value="Unassembled WGS sequence"/>
</dbReference>
<accession>A0A1G2K645</accession>
<organism evidence="1 2">
    <name type="scientific">Candidatus Sungbacteria bacterium RIFCSPHIGHO2_01_FULL_47_32</name>
    <dbReference type="NCBI Taxonomy" id="1802264"/>
    <lineage>
        <taxon>Bacteria</taxon>
        <taxon>Candidatus Sungiibacteriota</taxon>
    </lineage>
</organism>
<proteinExistence type="predicted"/>
<evidence type="ECO:0000313" key="1">
    <source>
        <dbReference type="EMBL" id="OGZ93960.1"/>
    </source>
</evidence>
<dbReference type="AlphaFoldDB" id="A0A1G2K645"/>
<comment type="caution">
    <text evidence="1">The sequence shown here is derived from an EMBL/GenBank/DDBJ whole genome shotgun (WGS) entry which is preliminary data.</text>
</comment>
<reference evidence="1 2" key="1">
    <citation type="journal article" date="2016" name="Nat. Commun.">
        <title>Thousands of microbial genomes shed light on interconnected biogeochemical processes in an aquifer system.</title>
        <authorList>
            <person name="Anantharaman K."/>
            <person name="Brown C.T."/>
            <person name="Hug L.A."/>
            <person name="Sharon I."/>
            <person name="Castelle C.J."/>
            <person name="Probst A.J."/>
            <person name="Thomas B.C."/>
            <person name="Singh A."/>
            <person name="Wilkins M.J."/>
            <person name="Karaoz U."/>
            <person name="Brodie E.L."/>
            <person name="Williams K.H."/>
            <person name="Hubbard S.S."/>
            <person name="Banfield J.F."/>
        </authorList>
    </citation>
    <scope>NUCLEOTIDE SEQUENCE [LARGE SCALE GENOMIC DNA]</scope>
</reference>
<name>A0A1G2K645_9BACT</name>
<sequence length="64" mass="7343">MKLAELREKVGSALERFPEVKSFVARSGDAVVVVTERPITEARKREILARLPRRLKIHEFVAEL</sequence>
<evidence type="ECO:0000313" key="2">
    <source>
        <dbReference type="Proteomes" id="UP000177152"/>
    </source>
</evidence>
<dbReference type="EMBL" id="MHQC01000046">
    <property type="protein sequence ID" value="OGZ93960.1"/>
    <property type="molecule type" value="Genomic_DNA"/>
</dbReference>
<protein>
    <submittedName>
        <fullName evidence="1">Uncharacterized protein</fullName>
    </submittedName>
</protein>